<dbReference type="Proteomes" id="UP000829685">
    <property type="component" value="Unassembled WGS sequence"/>
</dbReference>
<accession>A0A9P9WAE4</accession>
<dbReference type="EMBL" id="JAFIMR010000053">
    <property type="protein sequence ID" value="KAI1854394.1"/>
    <property type="molecule type" value="Genomic_DNA"/>
</dbReference>
<keyword evidence="1" id="KW-0732">Signal</keyword>
<dbReference type="AlphaFoldDB" id="A0A9P9WAE4"/>
<protein>
    <recommendedName>
        <fullName evidence="4">Apple domain-containing protein</fullName>
    </recommendedName>
</protein>
<evidence type="ECO:0000256" key="1">
    <source>
        <dbReference type="SAM" id="SignalP"/>
    </source>
</evidence>
<comment type="caution">
    <text evidence="2">The sequence shown here is derived from an EMBL/GenBank/DDBJ whole genome shotgun (WGS) entry which is preliminary data.</text>
</comment>
<gene>
    <name evidence="2" type="ORF">JX265_012428</name>
</gene>
<evidence type="ECO:0000313" key="2">
    <source>
        <dbReference type="EMBL" id="KAI1854394.1"/>
    </source>
</evidence>
<evidence type="ECO:0000313" key="3">
    <source>
        <dbReference type="Proteomes" id="UP000829685"/>
    </source>
</evidence>
<organism evidence="2 3">
    <name type="scientific">Neoarthrinium moseri</name>
    <dbReference type="NCBI Taxonomy" id="1658444"/>
    <lineage>
        <taxon>Eukaryota</taxon>
        <taxon>Fungi</taxon>
        <taxon>Dikarya</taxon>
        <taxon>Ascomycota</taxon>
        <taxon>Pezizomycotina</taxon>
        <taxon>Sordariomycetes</taxon>
        <taxon>Xylariomycetidae</taxon>
        <taxon>Amphisphaeriales</taxon>
        <taxon>Apiosporaceae</taxon>
        <taxon>Neoarthrinium</taxon>
    </lineage>
</organism>
<feature type="chain" id="PRO_5040465932" description="Apple domain-containing protein" evidence="1">
    <location>
        <begin position="24"/>
        <end position="312"/>
    </location>
</feature>
<name>A0A9P9WAE4_9PEZI</name>
<sequence>MPSLYYTSATVLLALSSSLQVFASPVAEEQLLKRQYGSVPMSAAASTVTVSAAAHPLVLYSLQPWAAGETALTYDATPTASTVTGNPGCYGLATGSSCTLAVRRAFRTQSPVPVLDARQAGTTASPTTATDGASTKTCTHITGASPTTTIPSFCQPSAHVNAPAFANGTAAGSLPPLATQTVAAVANKLDCCAECAGVLNCVAWSFVPAYIQEPTPQLPGGFDPWGRGKCEVVYHVGVPGAGGDATADPAQDPAAAAVCPNGRVANLLDVEKSAGPGVYYGGWNQGPCGSAALEWTDGTDPGKGDEASLCGS</sequence>
<reference evidence="2" key="1">
    <citation type="submission" date="2021-03" db="EMBL/GenBank/DDBJ databases">
        <title>Revisited historic fungal species revealed as producer of novel bioactive compounds through whole genome sequencing and comparative genomics.</title>
        <authorList>
            <person name="Vignolle G.A."/>
            <person name="Hochenegger N."/>
            <person name="Mach R.L."/>
            <person name="Mach-Aigner A.R."/>
            <person name="Javad Rahimi M."/>
            <person name="Salim K.A."/>
            <person name="Chan C.M."/>
            <person name="Lim L.B.L."/>
            <person name="Cai F."/>
            <person name="Druzhinina I.S."/>
            <person name="U'Ren J.M."/>
            <person name="Derntl C."/>
        </authorList>
    </citation>
    <scope>NUCLEOTIDE SEQUENCE</scope>
    <source>
        <strain evidence="2">TUCIM 5799</strain>
    </source>
</reference>
<feature type="signal peptide" evidence="1">
    <location>
        <begin position="1"/>
        <end position="23"/>
    </location>
</feature>
<keyword evidence="3" id="KW-1185">Reference proteome</keyword>
<proteinExistence type="predicted"/>
<dbReference type="OrthoDB" id="5417666at2759"/>
<evidence type="ECO:0008006" key="4">
    <source>
        <dbReference type="Google" id="ProtNLM"/>
    </source>
</evidence>